<dbReference type="SUPFAM" id="SSF52172">
    <property type="entry name" value="CheY-like"/>
    <property type="match status" value="1"/>
</dbReference>
<dbReference type="PROSITE" id="PS50110">
    <property type="entry name" value="RESPONSE_REGULATORY"/>
    <property type="match status" value="1"/>
</dbReference>
<protein>
    <submittedName>
        <fullName evidence="3">Response regulator consisting of a CheY-like receiver domain</fullName>
    </submittedName>
</protein>
<evidence type="ECO:0000256" key="1">
    <source>
        <dbReference type="PROSITE-ProRule" id="PRU00169"/>
    </source>
</evidence>
<dbReference type="EMBL" id="FP102531">
    <property type="protein sequence ID" value="CAV30759.1"/>
    <property type="molecule type" value="Genomic_DNA"/>
</dbReference>
<evidence type="ECO:0000313" key="3">
    <source>
        <dbReference type="EMBL" id="CAV30759.1"/>
    </source>
</evidence>
<organism evidence="3">
    <name type="scientific">Magnetovibrio blakemorei</name>
    <dbReference type="NCBI Taxonomy" id="28181"/>
    <lineage>
        <taxon>Bacteria</taxon>
        <taxon>Pseudomonadati</taxon>
        <taxon>Pseudomonadota</taxon>
        <taxon>Alphaproteobacteria</taxon>
        <taxon>Rhodospirillales</taxon>
        <taxon>Magnetovibrionaceae</taxon>
        <taxon>Magnetovibrio</taxon>
    </lineage>
</organism>
<sequence>MSMSANIQFVLGLNNVDVRRSLASALANDGYSNILVSGTRNKILSYILQYQVDVLVCDTNLDGKDMTSMVYNIRHQEIGCNPFMTVFMISESRDIEVIRRIVNAGVDTVMVTPVVVSNILKIINVLKLDRKDWEVTAQYVGPSRRGKNQPEAEQAPLIRVPNTLKYKFSANPTEAQLLKIIGNSSIEINMQKTTSQVIEIDQVVGQICKASADPSQSQSLVTFAKRLKGTAQNLLHRLGRYSGRDQGLDDTLGKIVATAEQMIAGQAVDYATVLKDLDKALNTGIESLSAQGFRPLNALGSQSAVLPLDEPSTADPAATEQGAEGVNAGSATDLFANLNWLTIKLHFEVLQNPLSQDGTPLPFILSEAFRVRFEALVFKHILPKMAHKCQGFIMRTDEEPEDKQAAYLQNMMEEPKNISFLWAAWESSWDAMTIEQPLPPKPADPKLISKLTKGSTKTAFEEWSDTVRKINASNAAVKSFIAELVQDTGEYLPPQLEYLAVLRGLYARSNKMLQNQISSIHQIADQGGNIGTTYDLYQKGKELDLAFLAVCYHFPDTFQNLEKRIIKTMLAGTPKEERRKTMPLTDHYLSAFL</sequence>
<feature type="modified residue" description="4-aspartylphosphate" evidence="1">
    <location>
        <position position="58"/>
    </location>
</feature>
<gene>
    <name evidence="3" type="ORF">mv1g00012</name>
</gene>
<dbReference type="InterPro" id="IPR011006">
    <property type="entry name" value="CheY-like_superfamily"/>
</dbReference>
<dbReference type="AlphaFoldDB" id="C4RAB4"/>
<name>C4RAB4_9PROT</name>
<dbReference type="InterPro" id="IPR001789">
    <property type="entry name" value="Sig_transdc_resp-reg_receiver"/>
</dbReference>
<dbReference type="Gene3D" id="3.40.50.2300">
    <property type="match status" value="1"/>
</dbReference>
<keyword evidence="1" id="KW-0597">Phosphoprotein</keyword>
<dbReference type="GO" id="GO:0000160">
    <property type="term" value="P:phosphorelay signal transduction system"/>
    <property type="evidence" value="ECO:0007669"/>
    <property type="project" value="InterPro"/>
</dbReference>
<reference evidence="3" key="1">
    <citation type="journal article" date="2009" name="Environ. Microbiol.">
        <title>Comparative analysis of magnetosome gene clusters in magnetotactic bacteria provides further evidence for horizontal gene transfer.</title>
        <authorList>
            <person name="Jogler C."/>
            <person name="Kube M."/>
            <person name="Schubbe S."/>
            <person name="Ullrich S."/>
            <person name="Teeling H."/>
            <person name="Bazylinski D.A."/>
            <person name="Reinhardt R."/>
            <person name="Schuler D."/>
        </authorList>
    </citation>
    <scope>NUCLEOTIDE SEQUENCE</scope>
    <source>
        <strain evidence="3">Type strain: MV-1</strain>
    </source>
</reference>
<proteinExistence type="predicted"/>
<accession>C4RAB4</accession>
<evidence type="ECO:0000259" key="2">
    <source>
        <dbReference type="PROSITE" id="PS50110"/>
    </source>
</evidence>
<feature type="domain" description="Response regulatory" evidence="2">
    <location>
        <begin position="8"/>
        <end position="127"/>
    </location>
</feature>